<dbReference type="SMART" id="SM00448">
    <property type="entry name" value="REC"/>
    <property type="match status" value="1"/>
</dbReference>
<dbReference type="PROSITE" id="PS51755">
    <property type="entry name" value="OMPR_PHOB"/>
    <property type="match status" value="1"/>
</dbReference>
<gene>
    <name evidence="10" type="ORF">Q9312_08645</name>
</gene>
<dbReference type="SMART" id="SM00862">
    <property type="entry name" value="Trans_reg_C"/>
    <property type="match status" value="1"/>
</dbReference>
<dbReference type="AlphaFoldDB" id="A0AA51RWU6"/>
<keyword evidence="2" id="KW-0902">Two-component regulatory system</keyword>
<dbReference type="GO" id="GO:0032993">
    <property type="term" value="C:protein-DNA complex"/>
    <property type="evidence" value="ECO:0007669"/>
    <property type="project" value="TreeGrafter"/>
</dbReference>
<evidence type="ECO:0000256" key="5">
    <source>
        <dbReference type="ARBA" id="ARBA00023163"/>
    </source>
</evidence>
<keyword evidence="4 7" id="KW-0238">DNA-binding</keyword>
<evidence type="ECO:0000256" key="2">
    <source>
        <dbReference type="ARBA" id="ARBA00023012"/>
    </source>
</evidence>
<dbReference type="PANTHER" id="PTHR48111">
    <property type="entry name" value="REGULATOR OF RPOS"/>
    <property type="match status" value="1"/>
</dbReference>
<dbReference type="GO" id="GO:0005829">
    <property type="term" value="C:cytosol"/>
    <property type="evidence" value="ECO:0007669"/>
    <property type="project" value="TreeGrafter"/>
</dbReference>
<dbReference type="Gene3D" id="1.10.10.10">
    <property type="entry name" value="Winged helix-like DNA-binding domain superfamily/Winged helix DNA-binding domain"/>
    <property type="match status" value="1"/>
</dbReference>
<organism evidence="10 11">
    <name type="scientific">Pleionea litopenaei</name>
    <dbReference type="NCBI Taxonomy" id="3070815"/>
    <lineage>
        <taxon>Bacteria</taxon>
        <taxon>Pseudomonadati</taxon>
        <taxon>Pseudomonadota</taxon>
        <taxon>Gammaproteobacteria</taxon>
        <taxon>Oceanospirillales</taxon>
        <taxon>Pleioneaceae</taxon>
        <taxon>Pleionea</taxon>
    </lineage>
</organism>
<evidence type="ECO:0000313" key="11">
    <source>
        <dbReference type="Proteomes" id="UP001239782"/>
    </source>
</evidence>
<keyword evidence="11" id="KW-1185">Reference proteome</keyword>
<evidence type="ECO:0000256" key="1">
    <source>
        <dbReference type="ARBA" id="ARBA00022553"/>
    </source>
</evidence>
<dbReference type="InterPro" id="IPR001867">
    <property type="entry name" value="OmpR/PhoB-type_DNA-bd"/>
</dbReference>
<reference evidence="10 11" key="1">
    <citation type="submission" date="2023-08" db="EMBL/GenBank/DDBJ databases">
        <title>Pleionea litopenaei sp. nov., isolated from stomach of juvenile Litopenaeus vannamei.</title>
        <authorList>
            <person name="Rho A.M."/>
            <person name="Hwang C.Y."/>
        </authorList>
    </citation>
    <scope>NUCLEOTIDE SEQUENCE [LARGE SCALE GENOMIC DNA]</scope>
    <source>
        <strain evidence="10 11">HL-JVS1</strain>
    </source>
</reference>
<dbReference type="EMBL" id="CP133548">
    <property type="protein sequence ID" value="WMS88969.1"/>
    <property type="molecule type" value="Genomic_DNA"/>
</dbReference>
<evidence type="ECO:0000259" key="9">
    <source>
        <dbReference type="PROSITE" id="PS51755"/>
    </source>
</evidence>
<keyword evidence="1 6" id="KW-0597">Phosphoprotein</keyword>
<evidence type="ECO:0000256" key="3">
    <source>
        <dbReference type="ARBA" id="ARBA00023015"/>
    </source>
</evidence>
<keyword evidence="3" id="KW-0805">Transcription regulation</keyword>
<keyword evidence="5" id="KW-0804">Transcription</keyword>
<dbReference type="GO" id="GO:0006355">
    <property type="term" value="P:regulation of DNA-templated transcription"/>
    <property type="evidence" value="ECO:0007669"/>
    <property type="project" value="InterPro"/>
</dbReference>
<dbReference type="SUPFAM" id="SSF46894">
    <property type="entry name" value="C-terminal effector domain of the bipartite response regulators"/>
    <property type="match status" value="1"/>
</dbReference>
<name>A0AA51RWU6_9GAMM</name>
<dbReference type="InterPro" id="IPR039420">
    <property type="entry name" value="WalR-like"/>
</dbReference>
<feature type="DNA-binding region" description="OmpR/PhoB-type" evidence="7">
    <location>
        <begin position="123"/>
        <end position="220"/>
    </location>
</feature>
<evidence type="ECO:0000313" key="10">
    <source>
        <dbReference type="EMBL" id="WMS88969.1"/>
    </source>
</evidence>
<dbReference type="InterPro" id="IPR016032">
    <property type="entry name" value="Sig_transdc_resp-reg_C-effctor"/>
</dbReference>
<dbReference type="InterPro" id="IPR036388">
    <property type="entry name" value="WH-like_DNA-bd_sf"/>
</dbReference>
<evidence type="ECO:0000256" key="7">
    <source>
        <dbReference type="PROSITE-ProRule" id="PRU01091"/>
    </source>
</evidence>
<sequence length="230" mass="26472">MKLLLIEDNQDLATNLVQFFEHHGFVVDYANNGQLGLQLAEEHYFDIIILDLMLPKLDGIEVCNRLRENAQRHIPIIMLTARDSLQDKLLGFSSGADDYLTKPFELKELRARCLAICQRISPNTQLSIQQLTLSPSKKTVTFNNIEVKLSSMAFKILHILMQAYPNMVSRRDLTEQLWPDEPTQSDALRSHIYQLRKAFDQHCKEDIIKTYHGVGFGLHLIKPELNNNVD</sequence>
<dbReference type="SUPFAM" id="SSF52172">
    <property type="entry name" value="CheY-like"/>
    <property type="match status" value="1"/>
</dbReference>
<accession>A0AA51RWU6</accession>
<dbReference type="CDD" id="cd00383">
    <property type="entry name" value="trans_reg_C"/>
    <property type="match status" value="1"/>
</dbReference>
<evidence type="ECO:0000256" key="4">
    <source>
        <dbReference type="ARBA" id="ARBA00023125"/>
    </source>
</evidence>
<evidence type="ECO:0000256" key="6">
    <source>
        <dbReference type="PROSITE-ProRule" id="PRU00169"/>
    </source>
</evidence>
<dbReference type="Gene3D" id="3.40.50.2300">
    <property type="match status" value="1"/>
</dbReference>
<dbReference type="PANTHER" id="PTHR48111:SF22">
    <property type="entry name" value="REGULATOR OF RPOS"/>
    <property type="match status" value="1"/>
</dbReference>
<dbReference type="InterPro" id="IPR001789">
    <property type="entry name" value="Sig_transdc_resp-reg_receiver"/>
</dbReference>
<feature type="modified residue" description="4-aspartylphosphate" evidence="6">
    <location>
        <position position="51"/>
    </location>
</feature>
<dbReference type="InterPro" id="IPR011006">
    <property type="entry name" value="CheY-like_superfamily"/>
</dbReference>
<dbReference type="CDD" id="cd17574">
    <property type="entry name" value="REC_OmpR"/>
    <property type="match status" value="1"/>
</dbReference>
<feature type="domain" description="OmpR/PhoB-type" evidence="9">
    <location>
        <begin position="123"/>
        <end position="220"/>
    </location>
</feature>
<dbReference type="Pfam" id="PF00486">
    <property type="entry name" value="Trans_reg_C"/>
    <property type="match status" value="1"/>
</dbReference>
<dbReference type="GO" id="GO:0000976">
    <property type="term" value="F:transcription cis-regulatory region binding"/>
    <property type="evidence" value="ECO:0007669"/>
    <property type="project" value="TreeGrafter"/>
</dbReference>
<dbReference type="FunFam" id="3.40.50.2300:FF:000001">
    <property type="entry name" value="DNA-binding response regulator PhoB"/>
    <property type="match status" value="1"/>
</dbReference>
<dbReference type="PROSITE" id="PS50110">
    <property type="entry name" value="RESPONSE_REGULATORY"/>
    <property type="match status" value="1"/>
</dbReference>
<dbReference type="Proteomes" id="UP001239782">
    <property type="component" value="Chromosome"/>
</dbReference>
<protein>
    <submittedName>
        <fullName evidence="10">Response regulator transcription factor</fullName>
    </submittedName>
</protein>
<dbReference type="KEGG" id="plei:Q9312_08645"/>
<dbReference type="GO" id="GO:0000156">
    <property type="term" value="F:phosphorelay response regulator activity"/>
    <property type="evidence" value="ECO:0007669"/>
    <property type="project" value="TreeGrafter"/>
</dbReference>
<dbReference type="Pfam" id="PF00072">
    <property type="entry name" value="Response_reg"/>
    <property type="match status" value="1"/>
</dbReference>
<proteinExistence type="predicted"/>
<dbReference type="Gene3D" id="6.10.250.690">
    <property type="match status" value="1"/>
</dbReference>
<feature type="domain" description="Response regulatory" evidence="8">
    <location>
        <begin position="2"/>
        <end position="117"/>
    </location>
</feature>
<dbReference type="RefSeq" id="WP_309204195.1">
    <property type="nucleotide sequence ID" value="NZ_CP133548.1"/>
</dbReference>
<evidence type="ECO:0000259" key="8">
    <source>
        <dbReference type="PROSITE" id="PS50110"/>
    </source>
</evidence>